<name>A0ABS7P0N3_9NOCA</name>
<evidence type="ECO:0000256" key="6">
    <source>
        <dbReference type="SAM" id="Phobius"/>
    </source>
</evidence>
<accession>A0ABS7P0N3</accession>
<evidence type="ECO:0000256" key="2">
    <source>
        <dbReference type="ARBA" id="ARBA00008432"/>
    </source>
</evidence>
<comment type="similarity">
    <text evidence="2">Belongs to the major facilitator superfamily. Nitrate/nitrite porter (TC 2.A.1.8) family.</text>
</comment>
<gene>
    <name evidence="7" type="ORF">HQ603_04130</name>
</gene>
<feature type="transmembrane region" description="Helical" evidence="6">
    <location>
        <begin position="400"/>
        <end position="423"/>
    </location>
</feature>
<keyword evidence="8" id="KW-1185">Reference proteome</keyword>
<keyword evidence="5 6" id="KW-0472">Membrane</keyword>
<feature type="transmembrane region" description="Helical" evidence="6">
    <location>
        <begin position="29"/>
        <end position="54"/>
    </location>
</feature>
<feature type="transmembrane region" description="Helical" evidence="6">
    <location>
        <begin position="339"/>
        <end position="362"/>
    </location>
</feature>
<reference evidence="7 8" key="1">
    <citation type="submission" date="2020-06" db="EMBL/GenBank/DDBJ databases">
        <title>Taxonomy, biology and ecology of Rhodococcus bacteria occurring in California pistachio and other woody hosts as revealed by genome sequence analyses.</title>
        <authorList>
            <person name="Gai Y."/>
            <person name="Riely B."/>
        </authorList>
    </citation>
    <scope>NUCLEOTIDE SEQUENCE [LARGE SCALE GENOMIC DNA]</scope>
    <source>
        <strain evidence="7 8">BP-281</strain>
    </source>
</reference>
<feature type="transmembrane region" description="Helical" evidence="6">
    <location>
        <begin position="120"/>
        <end position="138"/>
    </location>
</feature>
<evidence type="ECO:0000256" key="4">
    <source>
        <dbReference type="ARBA" id="ARBA00022989"/>
    </source>
</evidence>
<feature type="transmembrane region" description="Helical" evidence="6">
    <location>
        <begin position="435"/>
        <end position="454"/>
    </location>
</feature>
<sequence length="464" mass="48835">MRNHRISHWDPEDVAAWEAGGKQIARRNLIWSVVAEHVGFSIWSIWSVMVLFMPMDVYGIDPAGKFFLVAVPTLVGAVLRIPYTFATATFGGRNWTVFSALVLLVPTVLTLWFMIEPASYTTYLVVAAFAGLGGGNFASSMTNINAFYPQREKGWALGLNAGGGNIGVPVVQLLGLLVIATVGNTAPEIVCAVYLVLIAVAAVGAALFMDNLENQKTNGRSMIDVLRHADSWWIAFLYIGTFGSFIGYSFAFGQVLQINFLAGLTDGGPVTPALQARASLLAAQIAFLGPLLGSLSRPIGGKLADRLGGGRITLYTFVAMIFSAGILVVTGTIDDASPGAATGSMMTAYVVGFIALFVLSGLGNGSVYKMIPAIFAAKAAAMTSATAEERAAWSRTMSGALIGIAGAIGALGGVGINLVLRAAYSGADKSATTAFWVFLAFYVACAVVTYGVYLRRTDRTAVSV</sequence>
<dbReference type="InterPro" id="IPR036259">
    <property type="entry name" value="MFS_trans_sf"/>
</dbReference>
<feature type="transmembrane region" description="Helical" evidence="6">
    <location>
        <begin position="66"/>
        <end position="83"/>
    </location>
</feature>
<evidence type="ECO:0000256" key="5">
    <source>
        <dbReference type="ARBA" id="ARBA00023136"/>
    </source>
</evidence>
<evidence type="ECO:0000313" key="7">
    <source>
        <dbReference type="EMBL" id="MBY6365942.1"/>
    </source>
</evidence>
<feature type="transmembrane region" description="Helical" evidence="6">
    <location>
        <begin position="159"/>
        <end position="180"/>
    </location>
</feature>
<protein>
    <submittedName>
        <fullName evidence="7">NarK/NasA family nitrate transporter</fullName>
    </submittedName>
</protein>
<comment type="subcellular location">
    <subcellularLocation>
        <location evidence="1">Membrane</location>
        <topology evidence="1">Multi-pass membrane protein</topology>
    </subcellularLocation>
</comment>
<evidence type="ECO:0000256" key="1">
    <source>
        <dbReference type="ARBA" id="ARBA00004141"/>
    </source>
</evidence>
<proteinExistence type="inferred from homology"/>
<comment type="caution">
    <text evidence="7">The sequence shown here is derived from an EMBL/GenBank/DDBJ whole genome shotgun (WGS) entry which is preliminary data.</text>
</comment>
<organism evidence="7 8">
    <name type="scientific">Rhodococcoides corynebacterioides</name>
    <dbReference type="NCBI Taxonomy" id="53972"/>
    <lineage>
        <taxon>Bacteria</taxon>
        <taxon>Bacillati</taxon>
        <taxon>Actinomycetota</taxon>
        <taxon>Actinomycetes</taxon>
        <taxon>Mycobacteriales</taxon>
        <taxon>Nocardiaceae</taxon>
        <taxon>Rhodococcoides</taxon>
    </lineage>
</organism>
<dbReference type="Pfam" id="PF07690">
    <property type="entry name" value="MFS_1"/>
    <property type="match status" value="1"/>
</dbReference>
<dbReference type="CDD" id="cd17341">
    <property type="entry name" value="MFS_NRT2_like"/>
    <property type="match status" value="1"/>
</dbReference>
<dbReference type="InterPro" id="IPR011701">
    <property type="entry name" value="MFS"/>
</dbReference>
<keyword evidence="3 6" id="KW-0812">Transmembrane</keyword>
<keyword evidence="4 6" id="KW-1133">Transmembrane helix</keyword>
<dbReference type="InterPro" id="IPR044772">
    <property type="entry name" value="NO3_transporter"/>
</dbReference>
<evidence type="ECO:0000313" key="8">
    <source>
        <dbReference type="Proteomes" id="UP000825228"/>
    </source>
</evidence>
<feature type="transmembrane region" description="Helical" evidence="6">
    <location>
        <begin position="232"/>
        <end position="253"/>
    </location>
</feature>
<feature type="transmembrane region" description="Helical" evidence="6">
    <location>
        <begin position="192"/>
        <end position="212"/>
    </location>
</feature>
<feature type="transmembrane region" description="Helical" evidence="6">
    <location>
        <begin position="273"/>
        <end position="292"/>
    </location>
</feature>
<dbReference type="Gene3D" id="1.20.1250.20">
    <property type="entry name" value="MFS general substrate transporter like domains"/>
    <property type="match status" value="1"/>
</dbReference>
<dbReference type="EMBL" id="JABUBU010000001">
    <property type="protein sequence ID" value="MBY6365942.1"/>
    <property type="molecule type" value="Genomic_DNA"/>
</dbReference>
<feature type="transmembrane region" description="Helical" evidence="6">
    <location>
        <begin position="312"/>
        <end position="333"/>
    </location>
</feature>
<dbReference type="Proteomes" id="UP000825228">
    <property type="component" value="Unassembled WGS sequence"/>
</dbReference>
<feature type="transmembrane region" description="Helical" evidence="6">
    <location>
        <begin position="95"/>
        <end position="114"/>
    </location>
</feature>
<dbReference type="SUPFAM" id="SSF103473">
    <property type="entry name" value="MFS general substrate transporter"/>
    <property type="match status" value="1"/>
</dbReference>
<evidence type="ECO:0000256" key="3">
    <source>
        <dbReference type="ARBA" id="ARBA00022692"/>
    </source>
</evidence>
<dbReference type="PANTHER" id="PTHR23515">
    <property type="entry name" value="HIGH-AFFINITY NITRATE TRANSPORTER 2.3"/>
    <property type="match status" value="1"/>
</dbReference>